<dbReference type="Proteomes" id="UP000726737">
    <property type="component" value="Unassembled WGS sequence"/>
</dbReference>
<dbReference type="InterPro" id="IPR050410">
    <property type="entry name" value="CCR4/nocturin_mRNA_transcr"/>
</dbReference>
<protein>
    <submittedName>
        <fullName evidence="2">Protein angel 2</fullName>
    </submittedName>
</protein>
<evidence type="ECO:0000259" key="1">
    <source>
        <dbReference type="Pfam" id="PF03372"/>
    </source>
</evidence>
<accession>A0A9P6U0X3</accession>
<evidence type="ECO:0000313" key="2">
    <source>
        <dbReference type="EMBL" id="KAG0254900.1"/>
    </source>
</evidence>
<dbReference type="OrthoDB" id="428734at2759"/>
<sequence length="396" mass="44453">MTYNLLAKSLAQSNSYLYTYCGEHVMQWKNRSRVLLAELESHLLDVYCLQELDSDDYHDLFQPTFLKWGYTGFFKKRNGEKMDGCAMFYRNKSVKAVSIHGVDYNLNHFMNRDNVGIVAILDIKQGNETKRVCVATTHILFNPKRGMIKIAQLCILLQEAKNLIEREECEVPIVLCGDLNSLPHSTIIQYLLSDHVNVSLMPDAYLSGQTPGIPRSGTYKNTIAEFHNTFLGRSSNSSIVSSTATTESSVALIDIAGSNTVIHDNQSLEIKTLTRRFKNAKFGPLNEDPILSQPFLLKSAYDIDTVPNKTGGTWARSGQSWTTHHGHCKQTCDYIFYGYLRSLMPSSSSISQSPQPMLHVASCLELPCGLIQDQKGLPTADFGSDHLSLVTKFRFE</sequence>
<dbReference type="Gene3D" id="3.60.10.10">
    <property type="entry name" value="Endonuclease/exonuclease/phosphatase"/>
    <property type="match status" value="1"/>
</dbReference>
<feature type="domain" description="Endonuclease/exonuclease/phosphatase" evidence="1">
    <location>
        <begin position="1"/>
        <end position="339"/>
    </location>
</feature>
<dbReference type="PANTHER" id="PTHR12121">
    <property type="entry name" value="CARBON CATABOLITE REPRESSOR PROTEIN 4"/>
    <property type="match status" value="1"/>
</dbReference>
<reference evidence="2" key="1">
    <citation type="journal article" date="2020" name="Fungal Divers.">
        <title>Resolving the Mortierellaceae phylogeny through synthesis of multi-gene phylogenetics and phylogenomics.</title>
        <authorList>
            <person name="Vandepol N."/>
            <person name="Liber J."/>
            <person name="Desiro A."/>
            <person name="Na H."/>
            <person name="Kennedy M."/>
            <person name="Barry K."/>
            <person name="Grigoriev I.V."/>
            <person name="Miller A.N."/>
            <person name="O'Donnell K."/>
            <person name="Stajich J.E."/>
            <person name="Bonito G."/>
        </authorList>
    </citation>
    <scope>NUCLEOTIDE SEQUENCE</scope>
    <source>
        <strain evidence="2">KOD948</strain>
    </source>
</reference>
<organism evidence="2 3">
    <name type="scientific">Mortierella polycephala</name>
    <dbReference type="NCBI Taxonomy" id="41804"/>
    <lineage>
        <taxon>Eukaryota</taxon>
        <taxon>Fungi</taxon>
        <taxon>Fungi incertae sedis</taxon>
        <taxon>Mucoromycota</taxon>
        <taxon>Mortierellomycotina</taxon>
        <taxon>Mortierellomycetes</taxon>
        <taxon>Mortierellales</taxon>
        <taxon>Mortierellaceae</taxon>
        <taxon>Mortierella</taxon>
    </lineage>
</organism>
<dbReference type="InterPro" id="IPR036691">
    <property type="entry name" value="Endo/exonu/phosph_ase_sf"/>
</dbReference>
<dbReference type="InterPro" id="IPR005135">
    <property type="entry name" value="Endo/exonuclease/phosphatase"/>
</dbReference>
<keyword evidence="3" id="KW-1185">Reference proteome</keyword>
<evidence type="ECO:0000313" key="3">
    <source>
        <dbReference type="Proteomes" id="UP000726737"/>
    </source>
</evidence>
<name>A0A9P6U0X3_9FUNG</name>
<proteinExistence type="predicted"/>
<dbReference type="SUPFAM" id="SSF56219">
    <property type="entry name" value="DNase I-like"/>
    <property type="match status" value="1"/>
</dbReference>
<dbReference type="Pfam" id="PF03372">
    <property type="entry name" value="Exo_endo_phos"/>
    <property type="match status" value="1"/>
</dbReference>
<dbReference type="GO" id="GO:0000175">
    <property type="term" value="F:3'-5'-RNA exonuclease activity"/>
    <property type="evidence" value="ECO:0007669"/>
    <property type="project" value="TreeGrafter"/>
</dbReference>
<gene>
    <name evidence="2" type="primary">ANGEL2</name>
    <name evidence="2" type="ORF">BG011_005438</name>
</gene>
<dbReference type="AlphaFoldDB" id="A0A9P6U0X3"/>
<dbReference type="EMBL" id="JAAAJA010000377">
    <property type="protein sequence ID" value="KAG0254900.1"/>
    <property type="molecule type" value="Genomic_DNA"/>
</dbReference>
<comment type="caution">
    <text evidence="2">The sequence shown here is derived from an EMBL/GenBank/DDBJ whole genome shotgun (WGS) entry which is preliminary data.</text>
</comment>
<dbReference type="PANTHER" id="PTHR12121:SF34">
    <property type="entry name" value="PROTEIN ANGEL"/>
    <property type="match status" value="1"/>
</dbReference>